<reference evidence="2" key="1">
    <citation type="journal article" date="2020" name="Stud. Mycol.">
        <title>101 Dothideomycetes genomes: a test case for predicting lifestyles and emergence of pathogens.</title>
        <authorList>
            <person name="Haridas S."/>
            <person name="Albert R."/>
            <person name="Binder M."/>
            <person name="Bloem J."/>
            <person name="Labutti K."/>
            <person name="Salamov A."/>
            <person name="Andreopoulos B."/>
            <person name="Baker S."/>
            <person name="Barry K."/>
            <person name="Bills G."/>
            <person name="Bluhm B."/>
            <person name="Cannon C."/>
            <person name="Castanera R."/>
            <person name="Culley D."/>
            <person name="Daum C."/>
            <person name="Ezra D."/>
            <person name="Gonzalez J."/>
            <person name="Henrissat B."/>
            <person name="Kuo A."/>
            <person name="Liang C."/>
            <person name="Lipzen A."/>
            <person name="Lutzoni F."/>
            <person name="Magnuson J."/>
            <person name="Mondo S."/>
            <person name="Nolan M."/>
            <person name="Ohm R."/>
            <person name="Pangilinan J."/>
            <person name="Park H.-J."/>
            <person name="Ramirez L."/>
            <person name="Alfaro M."/>
            <person name="Sun H."/>
            <person name="Tritt A."/>
            <person name="Yoshinaga Y."/>
            <person name="Zwiers L.-H."/>
            <person name="Turgeon B."/>
            <person name="Goodwin S."/>
            <person name="Spatafora J."/>
            <person name="Crous P."/>
            <person name="Grigoriev I."/>
        </authorList>
    </citation>
    <scope>NUCLEOTIDE SEQUENCE</scope>
    <source>
        <strain evidence="2">CBS 269.34</strain>
    </source>
</reference>
<feature type="compositionally biased region" description="Basic and acidic residues" evidence="1">
    <location>
        <begin position="164"/>
        <end position="176"/>
    </location>
</feature>
<proteinExistence type="predicted"/>
<accession>A0A6A6R816</accession>
<name>A0A6A6R816_9PEZI</name>
<dbReference type="Proteomes" id="UP000799750">
    <property type="component" value="Unassembled WGS sequence"/>
</dbReference>
<protein>
    <submittedName>
        <fullName evidence="2">Uncharacterized protein</fullName>
    </submittedName>
</protein>
<keyword evidence="3" id="KW-1185">Reference proteome</keyword>
<feature type="compositionally biased region" description="Acidic residues" evidence="1">
    <location>
        <begin position="331"/>
        <end position="340"/>
    </location>
</feature>
<evidence type="ECO:0000313" key="3">
    <source>
        <dbReference type="Proteomes" id="UP000799750"/>
    </source>
</evidence>
<feature type="compositionally biased region" description="Basic and acidic residues" evidence="1">
    <location>
        <begin position="341"/>
        <end position="364"/>
    </location>
</feature>
<organism evidence="2 3">
    <name type="scientific">Lophium mytilinum</name>
    <dbReference type="NCBI Taxonomy" id="390894"/>
    <lineage>
        <taxon>Eukaryota</taxon>
        <taxon>Fungi</taxon>
        <taxon>Dikarya</taxon>
        <taxon>Ascomycota</taxon>
        <taxon>Pezizomycotina</taxon>
        <taxon>Dothideomycetes</taxon>
        <taxon>Pleosporomycetidae</taxon>
        <taxon>Mytilinidiales</taxon>
        <taxon>Mytilinidiaceae</taxon>
        <taxon>Lophium</taxon>
    </lineage>
</organism>
<feature type="region of interest" description="Disordered" evidence="1">
    <location>
        <begin position="267"/>
        <end position="364"/>
    </location>
</feature>
<feature type="compositionally biased region" description="Acidic residues" evidence="1">
    <location>
        <begin position="281"/>
        <end position="301"/>
    </location>
</feature>
<feature type="region of interest" description="Disordered" evidence="1">
    <location>
        <begin position="126"/>
        <end position="245"/>
    </location>
</feature>
<feature type="compositionally biased region" description="Polar residues" evidence="1">
    <location>
        <begin position="133"/>
        <end position="150"/>
    </location>
</feature>
<feature type="compositionally biased region" description="Basic and acidic residues" evidence="1">
    <location>
        <begin position="200"/>
        <end position="222"/>
    </location>
</feature>
<sequence>MAKRKSKKTETYGPGIFNPVEQSTGNSGSHWSTEHLKWLFIEQHDLSTNRWELPDDISNVERRIFAEIDKDFGLSWKEVQNAVGWMDDEVKLLSFYTSLIAFHDQDSSSPVHDGEGGRRDYDWRETNHEEASQESTDSAGQVPTFTQAGSSPDILPSCTTDNTGYERPEESKKQDGVNEYPQEDRKRHRNQVSSGSSSSSEHHPSKRRAETVAEILRADQKHNFVSNRWAGNRSQPDEDLDLPLYREESHTEISKYDIQDRFDSAYFETQSAEYGTKDQDKDDELEVSDAEELETEVEDLDTEGRDVEDVDSDVPGDEYPDSDRMGAGDSSTEDQDDSSDEDYKPPEDELTKSDRESKRGRYESEVDGAVKGFLDRIATILQKGTNHKMKFKTGHHYSGTSILYWNKVKLKSFSDVCIRRRGAKKLLVTENKGLNPGMTEDNVLGQQVSHLLTMATQTREISQKGPSQRDDAGEILPYKSYLLVWNYTKVHFIHSDISEEFMVWLEDHEHPRPREPLRVYRGPEYNMKNSQDRVDLAKQIALRFLRFEAFKTHEEPDGTTST</sequence>
<dbReference type="AlphaFoldDB" id="A0A6A6R816"/>
<feature type="region of interest" description="Disordered" evidence="1">
    <location>
        <begin position="1"/>
        <end position="26"/>
    </location>
</feature>
<evidence type="ECO:0000256" key="1">
    <source>
        <dbReference type="SAM" id="MobiDB-lite"/>
    </source>
</evidence>
<dbReference type="EMBL" id="MU004183">
    <property type="protein sequence ID" value="KAF2500749.1"/>
    <property type="molecule type" value="Genomic_DNA"/>
</dbReference>
<gene>
    <name evidence="2" type="ORF">BU16DRAFT_557198</name>
</gene>
<evidence type="ECO:0000313" key="2">
    <source>
        <dbReference type="EMBL" id="KAF2500749.1"/>
    </source>
</evidence>
<feature type="compositionally biased region" description="Acidic residues" evidence="1">
    <location>
        <begin position="308"/>
        <end position="320"/>
    </location>
</feature>